<dbReference type="GO" id="GO:0005739">
    <property type="term" value="C:mitochondrion"/>
    <property type="evidence" value="ECO:0007669"/>
    <property type="project" value="TreeGrafter"/>
</dbReference>
<dbReference type="Pfam" id="PF03372">
    <property type="entry name" value="Exo_endo_phos"/>
    <property type="match status" value="1"/>
</dbReference>
<evidence type="ECO:0000256" key="1">
    <source>
        <dbReference type="ARBA" id="ARBA00015492"/>
    </source>
</evidence>
<evidence type="ECO:0000259" key="3">
    <source>
        <dbReference type="PROSITE" id="PS51163"/>
    </source>
</evidence>
<dbReference type="InterPro" id="IPR005135">
    <property type="entry name" value="Endo/exonuclease/phosphatase"/>
</dbReference>
<dbReference type="InterPro" id="IPR050410">
    <property type="entry name" value="CCR4/nocturin_mRNA_transcr"/>
</dbReference>
<dbReference type="InterPro" id="IPR006070">
    <property type="entry name" value="Sua5-like_dom"/>
</dbReference>
<dbReference type="EMBL" id="HBKN01051965">
    <property type="protein sequence ID" value="CAE2342640.1"/>
    <property type="molecule type" value="Transcribed_RNA"/>
</dbReference>
<proteinExistence type="predicted"/>
<feature type="compositionally biased region" description="Basic and acidic residues" evidence="2">
    <location>
        <begin position="274"/>
        <end position="283"/>
    </location>
</feature>
<dbReference type="SUPFAM" id="SSF56219">
    <property type="entry name" value="DNase I-like"/>
    <property type="match status" value="1"/>
</dbReference>
<dbReference type="GO" id="GO:0000288">
    <property type="term" value="P:nuclear-transcribed mRNA catabolic process, deadenylation-dependent decay"/>
    <property type="evidence" value="ECO:0007669"/>
    <property type="project" value="TreeGrafter"/>
</dbReference>
<dbReference type="Gene3D" id="3.60.10.10">
    <property type="entry name" value="Endonuclease/exonuclease/phosphatase"/>
    <property type="match status" value="1"/>
</dbReference>
<protein>
    <recommendedName>
        <fullName evidence="1">Threonylcarbamoyl-AMP synthase</fullName>
    </recommendedName>
</protein>
<dbReference type="InterPro" id="IPR048821">
    <property type="entry name" value="PDE12-like_N"/>
</dbReference>
<evidence type="ECO:0000313" key="5">
    <source>
        <dbReference type="EMBL" id="CAE2342642.1"/>
    </source>
</evidence>
<dbReference type="Gene3D" id="3.90.870.10">
    <property type="entry name" value="DHBP synthase"/>
    <property type="match status" value="1"/>
</dbReference>
<sequence>MQGYHTAARTRLFPSSVRTFVILTVIRRGFCFLLPASAAPGAASSISPMMSSAMEGRGRVVVQTLTEEGRMDIAIPLSGKLRQLNRLSNEPLQKVFGRIKQAASRSTSTVGKRGFKAGGGEQVAQQKEVLCELFDPRGEKIYEDTLNIDAWKSGNVLKVGEEEFLVDVDPPSVQKLSLLSRPMSGIPLLPLVELRHSSLSACTWRWFRSRQVEDSVAGDGEKEEGENGWEPIADADCRVYTPRTEDVGWKLRVRCLPRKVGEGGGGDGGASAYREGEHKDAETTRAVAELPKSLAGDGRQESTRDRTCSPSFRVVSYNLLASSYADSPFAREKLFPYVPAAAMDADYRKQLQLLELFGYNADILCLQEVDQSAFQEFFEEQLDNAGYSCHFLNKAGSVKEGEAVCFRRERFEVLEKKEVVVKECFKSCFEDGSRHRQYCEMMSDPSNAELYRVLSEKLSTVAQVVALGPRDGAGEEGGLIIVNTHLFFHPEASHIRMLQVSAILTEAMDMKERMEERSQRACAVLFVGDLNSEPDTGAIELLAGGAVSPQHPEWEAHAGFRWGDNGEEEVGVHADSGPSVRREEGQALKGMSLSHPLALASSDGLGSSFTNYVRGYIGCLDYIFYEASALRVEQFVQPPTEEEVDTTALPSFKFPSDHISICCDLTWRKSPLPSSLPSSASLPSPFPTAQDLSVERYPASLYARTRLPQPASPYLVYKAVASLREGKLIGLPIDNEYYIAAASGSPEGVQRLREAQGGGGDLSVCLADPSEASEHAVCNRVPLDLLHHLLSLPATNVVLPRKKLEEAGDPKIVLRCPGQDKGQMYVSGAFSFPRAVARELGMPLVVAPASSSKSCLSVREFRDKWAACAQVFDGGDAEEATKLLTIDMAEEAKVKIRQEDPRAAELQELFSSYGITFDLV</sequence>
<dbReference type="GO" id="GO:0000175">
    <property type="term" value="F:3'-5'-RNA exonuclease activity"/>
    <property type="evidence" value="ECO:0007669"/>
    <property type="project" value="TreeGrafter"/>
</dbReference>
<dbReference type="SUPFAM" id="SSF55821">
    <property type="entry name" value="YrdC/RibB"/>
    <property type="match status" value="1"/>
</dbReference>
<dbReference type="InterPro" id="IPR036691">
    <property type="entry name" value="Endo/exonu/phosph_ase_sf"/>
</dbReference>
<dbReference type="PANTHER" id="PTHR12121:SF37">
    <property type="entry name" value="2',5'-PHOSPHODIESTERASE 12"/>
    <property type="match status" value="1"/>
</dbReference>
<dbReference type="Pfam" id="PF21171">
    <property type="entry name" value="PDE12-like_N"/>
    <property type="match status" value="1"/>
</dbReference>
<dbReference type="AlphaFoldDB" id="A0A6U6E4G4"/>
<dbReference type="PROSITE" id="PS51163">
    <property type="entry name" value="YRDC"/>
    <property type="match status" value="1"/>
</dbReference>
<dbReference type="EMBL" id="HBKN01051966">
    <property type="protein sequence ID" value="CAE2342642.1"/>
    <property type="molecule type" value="Transcribed_RNA"/>
</dbReference>
<feature type="domain" description="YrdC-like" evidence="3">
    <location>
        <begin position="713"/>
        <end position="901"/>
    </location>
</feature>
<dbReference type="GO" id="GO:0003725">
    <property type="term" value="F:double-stranded RNA binding"/>
    <property type="evidence" value="ECO:0007669"/>
    <property type="project" value="InterPro"/>
</dbReference>
<feature type="region of interest" description="Disordered" evidence="2">
    <location>
        <begin position="262"/>
        <end position="284"/>
    </location>
</feature>
<dbReference type="InterPro" id="IPR017945">
    <property type="entry name" value="DHBP_synth_RibB-like_a/b_dom"/>
</dbReference>
<reference evidence="4" key="1">
    <citation type="submission" date="2021-01" db="EMBL/GenBank/DDBJ databases">
        <authorList>
            <person name="Corre E."/>
            <person name="Pelletier E."/>
            <person name="Niang G."/>
            <person name="Scheremetjew M."/>
            <person name="Finn R."/>
            <person name="Kale V."/>
            <person name="Holt S."/>
            <person name="Cochrane G."/>
            <person name="Meng A."/>
            <person name="Brown T."/>
            <person name="Cohen L."/>
        </authorList>
    </citation>
    <scope>NUCLEOTIDE SEQUENCE</scope>
    <source>
        <strain evidence="4">CCMP 2712</strain>
    </source>
</reference>
<evidence type="ECO:0000256" key="2">
    <source>
        <dbReference type="SAM" id="MobiDB-lite"/>
    </source>
</evidence>
<dbReference type="PANTHER" id="PTHR12121">
    <property type="entry name" value="CARBON CATABOLITE REPRESSOR PROTEIN 4"/>
    <property type="match status" value="1"/>
</dbReference>
<accession>A0A6U6E4G4</accession>
<organism evidence="4">
    <name type="scientific">Guillardia theta</name>
    <name type="common">Cryptophyte</name>
    <name type="synonym">Cryptomonas phi</name>
    <dbReference type="NCBI Taxonomy" id="55529"/>
    <lineage>
        <taxon>Eukaryota</taxon>
        <taxon>Cryptophyceae</taxon>
        <taxon>Pyrenomonadales</taxon>
        <taxon>Geminigeraceae</taxon>
        <taxon>Guillardia</taxon>
    </lineage>
</organism>
<name>A0A6U6E4G4_GUITH</name>
<gene>
    <name evidence="4" type="ORF">GTHE00462_LOCUS40557</name>
    <name evidence="5" type="ORF">GTHE00462_LOCUS40558</name>
</gene>
<evidence type="ECO:0000313" key="4">
    <source>
        <dbReference type="EMBL" id="CAE2342640.1"/>
    </source>
</evidence>